<dbReference type="Pfam" id="PF13855">
    <property type="entry name" value="LRR_8"/>
    <property type="match status" value="1"/>
</dbReference>
<dbReference type="InterPro" id="IPR001611">
    <property type="entry name" value="Leu-rich_rpt"/>
</dbReference>
<accession>A0A9R1X1I3</accession>
<evidence type="ECO:0000256" key="1">
    <source>
        <dbReference type="ARBA" id="ARBA00004251"/>
    </source>
</evidence>
<dbReference type="PANTHER" id="PTHR27004">
    <property type="entry name" value="RECEPTOR-LIKE PROTEIN 12 ISOFORM X1"/>
    <property type="match status" value="1"/>
</dbReference>
<keyword evidence="7" id="KW-1133">Transmembrane helix</keyword>
<evidence type="ECO:0000256" key="3">
    <source>
        <dbReference type="ARBA" id="ARBA00022475"/>
    </source>
</evidence>
<reference evidence="11 12" key="1">
    <citation type="journal article" date="2017" name="Nat. Commun.">
        <title>Genome assembly with in vitro proximity ligation data and whole-genome triplication in lettuce.</title>
        <authorList>
            <person name="Reyes-Chin-Wo S."/>
            <person name="Wang Z."/>
            <person name="Yang X."/>
            <person name="Kozik A."/>
            <person name="Arikit S."/>
            <person name="Song C."/>
            <person name="Xia L."/>
            <person name="Froenicke L."/>
            <person name="Lavelle D.O."/>
            <person name="Truco M.J."/>
            <person name="Xia R."/>
            <person name="Zhu S."/>
            <person name="Xu C."/>
            <person name="Xu H."/>
            <person name="Xu X."/>
            <person name="Cox K."/>
            <person name="Korf I."/>
            <person name="Meyers B.C."/>
            <person name="Michelmore R.W."/>
        </authorList>
    </citation>
    <scope>NUCLEOTIDE SEQUENCE [LARGE SCALE GENOMIC DNA]</scope>
    <source>
        <strain evidence="12">cv. Salinas</strain>
        <tissue evidence="11">Seedlings</tissue>
    </source>
</reference>
<evidence type="ECO:0000256" key="5">
    <source>
        <dbReference type="ARBA" id="ARBA00022692"/>
    </source>
</evidence>
<dbReference type="EMBL" id="NBSK02000007">
    <property type="protein sequence ID" value="KAJ0195681.1"/>
    <property type="molecule type" value="Genomic_DNA"/>
</dbReference>
<dbReference type="AlphaFoldDB" id="A0A9R1X1I3"/>
<evidence type="ECO:0000256" key="8">
    <source>
        <dbReference type="ARBA" id="ARBA00023136"/>
    </source>
</evidence>
<evidence type="ECO:0000256" key="10">
    <source>
        <dbReference type="ARBA" id="ARBA00023180"/>
    </source>
</evidence>
<dbReference type="GO" id="GO:0005886">
    <property type="term" value="C:plasma membrane"/>
    <property type="evidence" value="ECO:0007669"/>
    <property type="project" value="UniProtKB-SubCell"/>
</dbReference>
<evidence type="ECO:0008006" key="13">
    <source>
        <dbReference type="Google" id="ProtNLM"/>
    </source>
</evidence>
<comment type="caution">
    <text evidence="11">The sequence shown here is derived from an EMBL/GenBank/DDBJ whole genome shotgun (WGS) entry which is preliminary data.</text>
</comment>
<keyword evidence="6" id="KW-0677">Repeat</keyword>
<evidence type="ECO:0000256" key="7">
    <source>
        <dbReference type="ARBA" id="ARBA00022989"/>
    </source>
</evidence>
<keyword evidence="10" id="KW-0325">Glycoprotein</keyword>
<dbReference type="PANTHER" id="PTHR27004:SF470">
    <property type="entry name" value="RECEPTOR-LIKE PROTEIN 43"/>
    <property type="match status" value="1"/>
</dbReference>
<dbReference type="InterPro" id="IPR032675">
    <property type="entry name" value="LRR_dom_sf"/>
</dbReference>
<organism evidence="11 12">
    <name type="scientific">Lactuca sativa</name>
    <name type="common">Garden lettuce</name>
    <dbReference type="NCBI Taxonomy" id="4236"/>
    <lineage>
        <taxon>Eukaryota</taxon>
        <taxon>Viridiplantae</taxon>
        <taxon>Streptophyta</taxon>
        <taxon>Embryophyta</taxon>
        <taxon>Tracheophyta</taxon>
        <taxon>Spermatophyta</taxon>
        <taxon>Magnoliopsida</taxon>
        <taxon>eudicotyledons</taxon>
        <taxon>Gunneridae</taxon>
        <taxon>Pentapetalae</taxon>
        <taxon>asterids</taxon>
        <taxon>campanulids</taxon>
        <taxon>Asterales</taxon>
        <taxon>Asteraceae</taxon>
        <taxon>Cichorioideae</taxon>
        <taxon>Cichorieae</taxon>
        <taxon>Lactucinae</taxon>
        <taxon>Lactuca</taxon>
    </lineage>
</organism>
<evidence type="ECO:0000256" key="9">
    <source>
        <dbReference type="ARBA" id="ARBA00023170"/>
    </source>
</evidence>
<evidence type="ECO:0000313" key="11">
    <source>
        <dbReference type="EMBL" id="KAJ0195681.1"/>
    </source>
</evidence>
<sequence>MHLISSLTLHKVRINLHALSKPFIERLIVDIAHNSFNGTVPAYCFWKWDVMMTNTDGEASGKKHPSFTVLSLDPIYYQDNMTVTIKGLELELVKILTIFTSINISSNHFSSEIPDTIRRLNALYMFNVSHNDFTGLIPPSIGNLSQLESLDMSWNKLTGDIPSTLTNLSFLSSFNLSYNQLEGRIPTGSQFQTFQDTSYKGNIGLCGSPWMNTNKDVDMFVFSSLISASFCIWHR</sequence>
<evidence type="ECO:0000256" key="6">
    <source>
        <dbReference type="ARBA" id="ARBA00022737"/>
    </source>
</evidence>
<evidence type="ECO:0000313" key="12">
    <source>
        <dbReference type="Proteomes" id="UP000235145"/>
    </source>
</evidence>
<evidence type="ECO:0000256" key="4">
    <source>
        <dbReference type="ARBA" id="ARBA00022614"/>
    </source>
</evidence>
<proteinExistence type="inferred from homology"/>
<dbReference type="FunFam" id="3.80.10.10:FF:000111">
    <property type="entry name" value="LRR receptor-like serine/threonine-protein kinase ERECTA"/>
    <property type="match status" value="1"/>
</dbReference>
<keyword evidence="9" id="KW-0675">Receptor</keyword>
<keyword evidence="12" id="KW-1185">Reference proteome</keyword>
<evidence type="ECO:0000256" key="2">
    <source>
        <dbReference type="ARBA" id="ARBA00009592"/>
    </source>
</evidence>
<protein>
    <recommendedName>
        <fullName evidence="13">Leucine-rich repeat-containing N-terminal plant-type domain-containing protein</fullName>
    </recommendedName>
</protein>
<keyword evidence="5" id="KW-0812">Transmembrane</keyword>
<comment type="subcellular location">
    <subcellularLocation>
        <location evidence="1">Cell membrane</location>
        <topology evidence="1">Single-pass type I membrane protein</topology>
    </subcellularLocation>
</comment>
<dbReference type="Proteomes" id="UP000235145">
    <property type="component" value="Unassembled WGS sequence"/>
</dbReference>
<comment type="similarity">
    <text evidence="2">Belongs to the RLP family.</text>
</comment>
<name>A0A9R1X1I3_LACSA</name>
<gene>
    <name evidence="11" type="ORF">LSAT_V11C700373090</name>
</gene>
<dbReference type="Gene3D" id="3.80.10.10">
    <property type="entry name" value="Ribonuclease Inhibitor"/>
    <property type="match status" value="1"/>
</dbReference>
<keyword evidence="3" id="KW-1003">Cell membrane</keyword>
<keyword evidence="4" id="KW-0433">Leucine-rich repeat</keyword>
<keyword evidence="8" id="KW-0472">Membrane</keyword>
<dbReference type="SUPFAM" id="SSF52058">
    <property type="entry name" value="L domain-like"/>
    <property type="match status" value="1"/>
</dbReference>